<feature type="binding site" evidence="6">
    <location>
        <begin position="126"/>
        <end position="127"/>
    </location>
    <ligand>
        <name>S-adenosyl-L-methionine</name>
        <dbReference type="ChEBI" id="CHEBI:59789"/>
    </ligand>
</feature>
<dbReference type="GO" id="GO:0005829">
    <property type="term" value="C:cytosol"/>
    <property type="evidence" value="ECO:0007669"/>
    <property type="project" value="TreeGrafter"/>
</dbReference>
<dbReference type="STRING" id="1542390.KX01_247"/>
<keyword evidence="1 6" id="KW-0963">Cytoplasm</keyword>
<dbReference type="PANTHER" id="PTHR31760:SF0">
    <property type="entry name" value="S-ADENOSYL-L-METHIONINE-DEPENDENT METHYLTRANSFERASES SUPERFAMILY PROTEIN"/>
    <property type="match status" value="1"/>
</dbReference>
<dbReference type="Pfam" id="PF02527">
    <property type="entry name" value="GidB"/>
    <property type="match status" value="1"/>
</dbReference>
<feature type="binding site" evidence="6">
    <location>
        <position position="80"/>
    </location>
    <ligand>
        <name>S-adenosyl-L-methionine</name>
        <dbReference type="ChEBI" id="CHEBI:59789"/>
    </ligand>
</feature>
<evidence type="ECO:0000256" key="1">
    <source>
        <dbReference type="ARBA" id="ARBA00022490"/>
    </source>
</evidence>
<keyword evidence="2 6" id="KW-0698">rRNA processing</keyword>
<dbReference type="NCBIfam" id="TIGR00138">
    <property type="entry name" value="rsmG_gidB"/>
    <property type="match status" value="1"/>
</dbReference>
<evidence type="ECO:0000256" key="4">
    <source>
        <dbReference type="ARBA" id="ARBA00022679"/>
    </source>
</evidence>
<evidence type="ECO:0000313" key="8">
    <source>
        <dbReference type="Proteomes" id="UP000182521"/>
    </source>
</evidence>
<dbReference type="EMBL" id="CP009654">
    <property type="protein sequence ID" value="APC96433.1"/>
    <property type="molecule type" value="Genomic_DNA"/>
</dbReference>
<dbReference type="InterPro" id="IPR003682">
    <property type="entry name" value="rRNA_ssu_MeTfrase_G"/>
</dbReference>
<dbReference type="OrthoDB" id="9808773at2"/>
<dbReference type="PIRSF" id="PIRSF003078">
    <property type="entry name" value="GidB"/>
    <property type="match status" value="1"/>
</dbReference>
<protein>
    <recommendedName>
        <fullName evidence="6">Ribosomal RNA small subunit methyltransferase G</fullName>
        <ecNumber evidence="6">2.1.1.170</ecNumber>
    </recommendedName>
    <alternativeName>
        <fullName evidence="6">16S rRNA 7-methylguanosine methyltransferase</fullName>
        <shortName evidence="6">16S rRNA m7G methyltransferase</shortName>
    </alternativeName>
</protein>
<reference evidence="8" key="1">
    <citation type="submission" date="2014-10" db="EMBL/GenBank/DDBJ databases">
        <authorList>
            <person name="Kuske C.R."/>
            <person name="Challacombe J.F."/>
            <person name="Daligault H.E."/>
            <person name="Davenport K.W."/>
            <person name="Johnson S.L."/>
            <person name="Siddaramappa S."/>
            <person name="Petersen J.M."/>
        </authorList>
    </citation>
    <scope>NUCLEOTIDE SEQUENCE [LARGE SCALE GENOMIC DNA]</scope>
    <source>
        <strain evidence="8">CA97-1460</strain>
    </source>
</reference>
<evidence type="ECO:0000256" key="3">
    <source>
        <dbReference type="ARBA" id="ARBA00022603"/>
    </source>
</evidence>
<dbReference type="InterPro" id="IPR029063">
    <property type="entry name" value="SAM-dependent_MTases_sf"/>
</dbReference>
<gene>
    <name evidence="6 7" type="primary">rsmG</name>
    <name evidence="7" type="ORF">KX01_247</name>
</gene>
<keyword evidence="3 6" id="KW-0489">Methyltransferase</keyword>
<comment type="similarity">
    <text evidence="6">Belongs to the methyltransferase superfamily. RNA methyltransferase RsmG family.</text>
</comment>
<comment type="subcellular location">
    <subcellularLocation>
        <location evidence="6">Cytoplasm</location>
    </subcellularLocation>
</comment>
<feature type="binding site" evidence="6">
    <location>
        <position position="140"/>
    </location>
    <ligand>
        <name>S-adenosyl-L-methionine</name>
        <dbReference type="ChEBI" id="CHEBI:59789"/>
    </ligand>
</feature>
<dbReference type="HAMAP" id="MF_00074">
    <property type="entry name" value="16SrRNA_methyltr_G"/>
    <property type="match status" value="1"/>
</dbReference>
<dbReference type="CDD" id="cd02440">
    <property type="entry name" value="AdoMet_MTases"/>
    <property type="match status" value="1"/>
</dbReference>
<dbReference type="SUPFAM" id="SSF53335">
    <property type="entry name" value="S-adenosyl-L-methionine-dependent methyltransferases"/>
    <property type="match status" value="1"/>
</dbReference>
<evidence type="ECO:0000256" key="2">
    <source>
        <dbReference type="ARBA" id="ARBA00022552"/>
    </source>
</evidence>
<name>A0A1J0KRQ6_9GAMM</name>
<dbReference type="PANTHER" id="PTHR31760">
    <property type="entry name" value="S-ADENOSYL-L-METHIONINE-DEPENDENT METHYLTRANSFERASES SUPERFAMILY PROTEIN"/>
    <property type="match status" value="1"/>
</dbReference>
<evidence type="ECO:0000256" key="5">
    <source>
        <dbReference type="ARBA" id="ARBA00022691"/>
    </source>
</evidence>
<organism evidence="7 8">
    <name type="scientific">Francisella frigiditurris</name>
    <dbReference type="NCBI Taxonomy" id="1542390"/>
    <lineage>
        <taxon>Bacteria</taxon>
        <taxon>Pseudomonadati</taxon>
        <taxon>Pseudomonadota</taxon>
        <taxon>Gammaproteobacteria</taxon>
        <taxon>Thiotrichales</taxon>
        <taxon>Francisellaceae</taxon>
        <taxon>Francisella</taxon>
    </lineage>
</organism>
<dbReference type="Proteomes" id="UP000182521">
    <property type="component" value="Chromosome"/>
</dbReference>
<comment type="function">
    <text evidence="6">Specifically methylates the N7 position of guanine in position 527 of 16S rRNA.</text>
</comment>
<dbReference type="Gene3D" id="3.40.50.150">
    <property type="entry name" value="Vaccinia Virus protein VP39"/>
    <property type="match status" value="1"/>
</dbReference>
<keyword evidence="8" id="KW-1185">Reference proteome</keyword>
<evidence type="ECO:0000256" key="6">
    <source>
        <dbReference type="HAMAP-Rule" id="MF_00074"/>
    </source>
</evidence>
<evidence type="ECO:0000313" key="7">
    <source>
        <dbReference type="EMBL" id="APC96433.1"/>
    </source>
</evidence>
<sequence length="203" mass="23249">MNHLQKIDKALDELNIQATQIQINQWIEYLKLLEKWNKVYNMTAIKDFDDMLEKHLFDSLSIARYIKGNSTVDVGTGGGLPGIPLAILYPQHKFTLVDSVGKKIMFLKNVKKSLNLENITPLNCRIESLENQSFDNIISRAFSSIDTFYDLCKNLVTDSNQMLAMKGPDIEEQNLQKIPLKSQTYKIKVPFLKATRNLVILTK</sequence>
<keyword evidence="5 6" id="KW-0949">S-adenosyl-L-methionine</keyword>
<comment type="catalytic activity">
    <reaction evidence="6">
        <text>guanosine(527) in 16S rRNA + S-adenosyl-L-methionine = N(7)-methylguanosine(527) in 16S rRNA + S-adenosyl-L-homocysteine</text>
        <dbReference type="Rhea" id="RHEA:42732"/>
        <dbReference type="Rhea" id="RHEA-COMP:10209"/>
        <dbReference type="Rhea" id="RHEA-COMP:10210"/>
        <dbReference type="ChEBI" id="CHEBI:57856"/>
        <dbReference type="ChEBI" id="CHEBI:59789"/>
        <dbReference type="ChEBI" id="CHEBI:74269"/>
        <dbReference type="ChEBI" id="CHEBI:74480"/>
        <dbReference type="EC" id="2.1.1.170"/>
    </reaction>
</comment>
<dbReference type="AlphaFoldDB" id="A0A1J0KRQ6"/>
<accession>A0A1J0KRQ6</accession>
<dbReference type="EC" id="2.1.1.170" evidence="6"/>
<proteinExistence type="inferred from homology"/>
<dbReference type="GO" id="GO:0070043">
    <property type="term" value="F:rRNA (guanine-N7-)-methyltransferase activity"/>
    <property type="evidence" value="ECO:0007669"/>
    <property type="project" value="UniProtKB-UniRule"/>
</dbReference>
<dbReference type="KEGG" id="frc:KX01_247"/>
<feature type="binding site" evidence="6">
    <location>
        <position position="75"/>
    </location>
    <ligand>
        <name>S-adenosyl-L-methionine</name>
        <dbReference type="ChEBI" id="CHEBI:59789"/>
    </ligand>
</feature>
<keyword evidence="4 6" id="KW-0808">Transferase</keyword>
<dbReference type="RefSeq" id="WP_071663265.1">
    <property type="nucleotide sequence ID" value="NZ_CP009654.1"/>
</dbReference>
<comment type="caution">
    <text evidence="6">Lacks conserved residue(s) required for the propagation of feature annotation.</text>
</comment>